<proteinExistence type="inferred from homology"/>
<evidence type="ECO:0000256" key="4">
    <source>
        <dbReference type="ARBA" id="ARBA00022989"/>
    </source>
</evidence>
<evidence type="ECO:0000256" key="2">
    <source>
        <dbReference type="ARBA" id="ARBA00022475"/>
    </source>
</evidence>
<dbReference type="Proteomes" id="UP000184452">
    <property type="component" value="Unassembled WGS sequence"/>
</dbReference>
<keyword evidence="10" id="KW-1185">Reference proteome</keyword>
<keyword evidence="3 7" id="KW-0812">Transmembrane</keyword>
<feature type="transmembrane region" description="Helical" evidence="7">
    <location>
        <begin position="806"/>
        <end position="829"/>
    </location>
</feature>
<accession>A0A1M6CT62</accession>
<feature type="transmembrane region" description="Helical" evidence="7">
    <location>
        <begin position="317"/>
        <end position="339"/>
    </location>
</feature>
<evidence type="ECO:0000256" key="3">
    <source>
        <dbReference type="ARBA" id="ARBA00022692"/>
    </source>
</evidence>
<dbReference type="PANTHER" id="PTHR30572">
    <property type="entry name" value="MEMBRANE COMPONENT OF TRANSPORTER-RELATED"/>
    <property type="match status" value="1"/>
</dbReference>
<feature type="domain" description="ABC3 transporter permease C-terminal" evidence="8">
    <location>
        <begin position="718"/>
        <end position="832"/>
    </location>
</feature>
<keyword evidence="2" id="KW-1003">Cell membrane</keyword>
<feature type="transmembrane region" description="Helical" evidence="7">
    <location>
        <begin position="713"/>
        <end position="740"/>
    </location>
</feature>
<dbReference type="STRING" id="758803.SAMN05421803_101809"/>
<gene>
    <name evidence="9" type="ORF">SAMN05421803_101809</name>
</gene>
<feature type="transmembrane region" description="Helical" evidence="7">
    <location>
        <begin position="488"/>
        <end position="507"/>
    </location>
</feature>
<evidence type="ECO:0000313" key="10">
    <source>
        <dbReference type="Proteomes" id="UP000184452"/>
    </source>
</evidence>
<comment type="subcellular location">
    <subcellularLocation>
        <location evidence="1">Cell membrane</location>
        <topology evidence="1">Multi-pass membrane protein</topology>
    </subcellularLocation>
</comment>
<dbReference type="OrthoDB" id="3223244at2"/>
<comment type="similarity">
    <text evidence="6">Belongs to the ABC-4 integral membrane protein family.</text>
</comment>
<feature type="transmembrane region" description="Helical" evidence="7">
    <location>
        <begin position="351"/>
        <end position="372"/>
    </location>
</feature>
<dbReference type="Pfam" id="PF02687">
    <property type="entry name" value="FtsX"/>
    <property type="match status" value="2"/>
</dbReference>
<evidence type="ECO:0000256" key="1">
    <source>
        <dbReference type="ARBA" id="ARBA00004651"/>
    </source>
</evidence>
<dbReference type="GO" id="GO:0022857">
    <property type="term" value="F:transmembrane transporter activity"/>
    <property type="evidence" value="ECO:0007669"/>
    <property type="project" value="TreeGrafter"/>
</dbReference>
<evidence type="ECO:0000259" key="8">
    <source>
        <dbReference type="Pfam" id="PF02687"/>
    </source>
</evidence>
<dbReference type="RefSeq" id="WP_073374987.1">
    <property type="nucleotide sequence ID" value="NZ_FQZK01000001.1"/>
</dbReference>
<dbReference type="EMBL" id="FQZK01000001">
    <property type="protein sequence ID" value="SHI64207.1"/>
    <property type="molecule type" value="Genomic_DNA"/>
</dbReference>
<name>A0A1M6CT62_9ACTN</name>
<dbReference type="PANTHER" id="PTHR30572:SF4">
    <property type="entry name" value="ABC TRANSPORTER PERMEASE YTRF"/>
    <property type="match status" value="1"/>
</dbReference>
<evidence type="ECO:0000256" key="7">
    <source>
        <dbReference type="SAM" id="Phobius"/>
    </source>
</evidence>
<keyword evidence="4 7" id="KW-1133">Transmembrane helix</keyword>
<reference evidence="9 10" key="1">
    <citation type="submission" date="2016-11" db="EMBL/GenBank/DDBJ databases">
        <authorList>
            <person name="Jaros S."/>
            <person name="Januszkiewicz K."/>
            <person name="Wedrychowicz H."/>
        </authorList>
    </citation>
    <scope>NUCLEOTIDE SEQUENCE [LARGE SCALE GENOMIC DNA]</scope>
    <source>
        <strain evidence="9 10">CGMCC 4.5723</strain>
    </source>
</reference>
<sequence>MTALVLRGLRARAGSLAVSVLTLALGAGLTTAALSLQHSADLAAADGSDAAWRLSGAPVVVVAETDLRAITATPSGEPPRLDPGVLTALADLPGVERVEAEAPFAAYVVADGRTLGGQADRSWGHSWALARAERLTPEQGREPRDPGEIAVDARTAAEAGLGPGDRTEVLTADGTFPALVTGVLAPGAGGDRERALFFAPGEAAERGGAPVLAAVLPREGADTGRLAREIAEQVPGTRVLTGADRGDALALDRAGRELGSGMGRFLGTVAVLAFVVAGVMVSGLMNLSVRRRSREFALLRLAGATPGLVRRLVLGEALVLGAVAAVLSLGAGVAAAVLLRGFFAAMGVLPAGFDLVIGWSPPLAGAALALAVPPAASWRPVLAAGRTAPVEALRTAAADPAPASRARLVLGALTLLGAAALFAVSWAAAGSQGAVVAAYTAAMVLVLGIALLTPDLVRAALFALRPLTRGHPASLVVHREALADPRRFSGVVTPLTVTAAVACLLMFQGSTATEARLYSLGERLGADLVVAGPEGVGVPRDAAERAARVPGVAAAGGFRQTVASGGGPYMFAYTVDPGTVPDLFRLRTEQGEWGAFDESSVAVRADVAAARGWAAGEEVTLAGPDGREFGTAVAVVYRAGLDFPELLLPRDRIAPRMLDGMDSGVYVALDPGADPDEAARLLARELDGTPGLRVMDRGGHLADQAAAAEEDGWITHLMVALVAGFAAIGAVNTLVVSGFARARGFALLRLVGASRRQVAGMVAGESLATSCAAVALGTAAAALGLACTGYAFTAQAAVLSMPLERYLPMAAAVVGIGLLANLAPLAVVLRARPVHAAAPSA</sequence>
<dbReference type="InterPro" id="IPR050250">
    <property type="entry name" value="Macrolide_Exporter_MacB"/>
</dbReference>
<dbReference type="GO" id="GO:0005886">
    <property type="term" value="C:plasma membrane"/>
    <property type="evidence" value="ECO:0007669"/>
    <property type="project" value="UniProtKB-SubCell"/>
</dbReference>
<dbReference type="InterPro" id="IPR003838">
    <property type="entry name" value="ABC3_permease_C"/>
</dbReference>
<evidence type="ECO:0000313" key="9">
    <source>
        <dbReference type="EMBL" id="SHI64207.1"/>
    </source>
</evidence>
<dbReference type="AlphaFoldDB" id="A0A1M6CT62"/>
<feature type="transmembrane region" description="Helical" evidence="7">
    <location>
        <begin position="761"/>
        <end position="786"/>
    </location>
</feature>
<feature type="domain" description="ABC3 transporter permease C-terminal" evidence="8">
    <location>
        <begin position="268"/>
        <end position="387"/>
    </location>
</feature>
<organism evidence="9 10">
    <name type="scientific">Nocardiopsis flavescens</name>
    <dbReference type="NCBI Taxonomy" id="758803"/>
    <lineage>
        <taxon>Bacteria</taxon>
        <taxon>Bacillati</taxon>
        <taxon>Actinomycetota</taxon>
        <taxon>Actinomycetes</taxon>
        <taxon>Streptosporangiales</taxon>
        <taxon>Nocardiopsidaceae</taxon>
        <taxon>Nocardiopsis</taxon>
    </lineage>
</organism>
<feature type="transmembrane region" description="Helical" evidence="7">
    <location>
        <begin position="435"/>
        <end position="457"/>
    </location>
</feature>
<evidence type="ECO:0000256" key="5">
    <source>
        <dbReference type="ARBA" id="ARBA00023136"/>
    </source>
</evidence>
<protein>
    <submittedName>
        <fullName evidence="9">Putative ABC transport system permease protein</fullName>
    </submittedName>
</protein>
<evidence type="ECO:0000256" key="6">
    <source>
        <dbReference type="ARBA" id="ARBA00038076"/>
    </source>
</evidence>
<feature type="transmembrane region" description="Helical" evidence="7">
    <location>
        <begin position="265"/>
        <end position="287"/>
    </location>
</feature>
<feature type="transmembrane region" description="Helical" evidence="7">
    <location>
        <begin position="408"/>
        <end position="429"/>
    </location>
</feature>
<keyword evidence="5 7" id="KW-0472">Membrane</keyword>